<evidence type="ECO:0008006" key="3">
    <source>
        <dbReference type="Google" id="ProtNLM"/>
    </source>
</evidence>
<gene>
    <name evidence="1" type="ORF">OC701_02400</name>
</gene>
<name>A0ABT9D4C6_9MOLU</name>
<reference evidence="1 2" key="1">
    <citation type="journal article" date="2023" name="Int. J. Syst. Evol. Microbiol.">
        <title>The observation of taxonomic boundaries for the 16SrII and 16SrXXV phytoplasmas using genome-based delimitation.</title>
        <authorList>
            <person name="Rodrigues Jardim B."/>
            <person name="Tran-Nguyen L.T.T."/>
            <person name="Gambley C."/>
            <person name="Al-Sadi A.M."/>
            <person name="Al-Subhi A.M."/>
            <person name="Foissac X."/>
            <person name="Salar P."/>
            <person name="Cai H."/>
            <person name="Yang J.Y."/>
            <person name="Davis R."/>
            <person name="Jones L."/>
            <person name="Rodoni B."/>
            <person name="Constable F.E."/>
        </authorList>
    </citation>
    <scope>NUCLEOTIDE SEQUENCE [LARGE SCALE GENOMIC DNA]</scope>
    <source>
        <strain evidence="1">BAWM-225</strain>
    </source>
</reference>
<keyword evidence="2" id="KW-1185">Reference proteome</keyword>
<dbReference type="EMBL" id="JAOSIQ010000033">
    <property type="protein sequence ID" value="MDO8064296.1"/>
    <property type="molecule type" value="Genomic_DNA"/>
</dbReference>
<evidence type="ECO:0000313" key="1">
    <source>
        <dbReference type="EMBL" id="MDO8064296.1"/>
    </source>
</evidence>
<sequence>MLKKKINSNIKKEYDNKIFSIDGTKDIGMDLNNLANLKKIICVDGTVQEYDQQKRLFRKINPDGIVHYYDFINNKKEIHLPNKDYQFDKYLLQENLPDETKKIYKYHKIQETFSNGISRKYNYNQDVIQEISQDYIREYNPKTKTIQKIIFPMGEKREYYGLHLSFINQDILRDKSIIEYQLHKINQNYFYKLKKEILPDGSIIKYDDHFLPIQIKTKDNVIITSSYLETNLELENNLITKMKLPDNSIVEMDFTKNYQITKITNNQGVTKNTEIIYLDNNPLNHIIKIIFPHGYIQEFDKSNGYLIKEIWPNKHIFEYTYLGNTAQLKKEITSTGIEINYDYNNDYPLSLSNIVIEKAVKIPFHLSENNNN</sequence>
<dbReference type="Proteomes" id="UP001170683">
    <property type="component" value="Unassembled WGS sequence"/>
</dbReference>
<comment type="caution">
    <text evidence="1">The sequence shown here is derived from an EMBL/GenBank/DDBJ whole genome shotgun (WGS) entry which is preliminary data.</text>
</comment>
<proteinExistence type="predicted"/>
<organism evidence="1 2">
    <name type="scientific">Candidatus Phytoplasma bonamiae</name>
    <dbReference type="NCBI Taxonomy" id="2982626"/>
    <lineage>
        <taxon>Bacteria</taxon>
        <taxon>Bacillati</taxon>
        <taxon>Mycoplasmatota</taxon>
        <taxon>Mollicutes</taxon>
        <taxon>Acholeplasmatales</taxon>
        <taxon>Acholeplasmataceae</taxon>
        <taxon>Candidatus Phytoplasma</taxon>
        <taxon>16SrII (Peanut WB group)</taxon>
    </lineage>
</organism>
<protein>
    <recommendedName>
        <fullName evidence="3">DUF2963 domain-containing protein</fullName>
    </recommendedName>
</protein>
<evidence type="ECO:0000313" key="2">
    <source>
        <dbReference type="Proteomes" id="UP001170683"/>
    </source>
</evidence>
<accession>A0ABT9D4C6</accession>